<dbReference type="SUPFAM" id="SSF82771">
    <property type="entry name" value="GIY-YIG endonuclease"/>
    <property type="match status" value="1"/>
</dbReference>
<gene>
    <name evidence="2" type="ordered locus">Tter_1366</name>
</gene>
<dbReference type="OrthoDB" id="9803913at2"/>
<dbReference type="HOGENOM" id="CLU_492529_0_0_0"/>
<dbReference type="Pfam" id="PF01541">
    <property type="entry name" value="GIY-YIG"/>
    <property type="match status" value="1"/>
</dbReference>
<dbReference type="SMART" id="SM00465">
    <property type="entry name" value="GIYc"/>
    <property type="match status" value="1"/>
</dbReference>
<dbReference type="InterPro" id="IPR047296">
    <property type="entry name" value="GIY-YIG_UvrC_Cho"/>
</dbReference>
<dbReference type="GO" id="GO:0009380">
    <property type="term" value="C:excinuclease repair complex"/>
    <property type="evidence" value="ECO:0007669"/>
    <property type="project" value="TreeGrafter"/>
</dbReference>
<name>D1CBV8_THET1</name>
<protein>
    <submittedName>
        <fullName evidence="2">Excinuclease ABC C subunit domain protein</fullName>
    </submittedName>
</protein>
<evidence type="ECO:0000313" key="2">
    <source>
        <dbReference type="EMBL" id="ACZ42273.1"/>
    </source>
</evidence>
<dbReference type="GO" id="GO:0006289">
    <property type="term" value="P:nucleotide-excision repair"/>
    <property type="evidence" value="ECO:0007669"/>
    <property type="project" value="InterPro"/>
</dbReference>
<dbReference type="CDD" id="cd10434">
    <property type="entry name" value="GIY-YIG_UvrC_Cho"/>
    <property type="match status" value="1"/>
</dbReference>
<reference evidence="3" key="1">
    <citation type="journal article" date="2010" name="Stand. Genomic Sci.">
        <title>Complete genome sequence of 'Thermobaculum terrenum' type strain (YNP1).</title>
        <authorList>
            <person name="Kiss H."/>
            <person name="Cleland D."/>
            <person name="Lapidus A."/>
            <person name="Lucas S."/>
            <person name="Glavina Del Rio T."/>
            <person name="Nolan M."/>
            <person name="Tice H."/>
            <person name="Han C."/>
            <person name="Goodwin L."/>
            <person name="Pitluck S."/>
            <person name="Liolios K."/>
            <person name="Ivanova N."/>
            <person name="Mavromatis K."/>
            <person name="Ovchinnikova G."/>
            <person name="Pati A."/>
            <person name="Chen A."/>
            <person name="Palaniappan K."/>
            <person name="Land M."/>
            <person name="Hauser L."/>
            <person name="Chang Y."/>
            <person name="Jeffries C."/>
            <person name="Lu M."/>
            <person name="Brettin T."/>
            <person name="Detter J."/>
            <person name="Goker M."/>
            <person name="Tindall B."/>
            <person name="Beck B."/>
            <person name="McDermott T."/>
            <person name="Woyke T."/>
            <person name="Bristow J."/>
            <person name="Eisen J."/>
            <person name="Markowitz V."/>
            <person name="Hugenholtz P."/>
            <person name="Kyrpides N."/>
            <person name="Klenk H."/>
            <person name="Cheng J."/>
        </authorList>
    </citation>
    <scope>NUCLEOTIDE SEQUENCE [LARGE SCALE GENOMIC DNA]</scope>
    <source>
        <strain evidence="3">ATCC BAA-798 / YNP1</strain>
    </source>
</reference>
<dbReference type="KEGG" id="ttr:Tter_1366"/>
<dbReference type="InterPro" id="IPR050066">
    <property type="entry name" value="UvrABC_protein_C"/>
</dbReference>
<evidence type="ECO:0000313" key="3">
    <source>
        <dbReference type="Proteomes" id="UP000000323"/>
    </source>
</evidence>
<dbReference type="RefSeq" id="WP_012875308.1">
    <property type="nucleotide sequence ID" value="NC_013525.1"/>
</dbReference>
<feature type="domain" description="GIY-YIG" evidence="1">
    <location>
        <begin position="243"/>
        <end position="322"/>
    </location>
</feature>
<dbReference type="STRING" id="525904.Tter_1366"/>
<dbReference type="AlphaFoldDB" id="D1CBV8"/>
<dbReference type="Gene3D" id="3.40.1440.10">
    <property type="entry name" value="GIY-YIG endonuclease"/>
    <property type="match status" value="1"/>
</dbReference>
<accession>D1CBV8</accession>
<dbReference type="PANTHER" id="PTHR30562:SF1">
    <property type="entry name" value="UVRABC SYSTEM PROTEIN C"/>
    <property type="match status" value="1"/>
</dbReference>
<evidence type="ECO:0000259" key="1">
    <source>
        <dbReference type="PROSITE" id="PS50164"/>
    </source>
</evidence>
<keyword evidence="3" id="KW-1185">Reference proteome</keyword>
<dbReference type="eggNOG" id="COG0322">
    <property type="taxonomic scope" value="Bacteria"/>
</dbReference>
<dbReference type="PROSITE" id="PS50164">
    <property type="entry name" value="GIY_YIG"/>
    <property type="match status" value="1"/>
</dbReference>
<sequence>MDSQDKIRSRAVALLKNGPMSEDSLARELFGAINSGPAWIRILEQCLDGDPRLEKDPIGVWRIKEDAISRQPVLLTGRTTRANRGRLLLLAIYALEEPTIRYWRFSVNSKVPLYQEGLYDWFADIEPVPFEHVAKDISHYLVGRNVYVLDIKVWNSLAHEFSRIGLSPDLAEPVVVSSKGWDRDKSNYLLKGLSPGPFSNSNPLAKEIQMILSAIKDSYTHHAAQDVSYRLRHMQEKVRAVPEWPGVYIFYDSYGTPMYVGSSSNLRSRLRTYLAGQVDITRNMKGFLENVSDFEYVLLATHLEAQIEEMALISRLNPKYNIQKMRTRKLWWLRIEKKDNIKLAVVSDNRKEGAFHLGPLPNRKLLYDLKIVVQSALTLCPSMLPEEPEGLAQVVQDPEKLQPIISRLIYITGVDSKRSLERSSMTRVLQKIENGQFSLMPGRFQGPAIIISYCRLSRELLFTGVVNIPTVSARARWDDIEDVRKKIKELLILLDSCQELTNVPTYALSITTEWLYEHRFDTRICFLPITVEEVISRVQQLVEEQCDSLQSPL</sequence>
<dbReference type="PANTHER" id="PTHR30562">
    <property type="entry name" value="UVRC/OXIDOREDUCTASE"/>
    <property type="match status" value="1"/>
</dbReference>
<dbReference type="Proteomes" id="UP000000323">
    <property type="component" value="Chromosome 1"/>
</dbReference>
<dbReference type="InterPro" id="IPR000305">
    <property type="entry name" value="GIY-YIG_endonuc"/>
</dbReference>
<dbReference type="EMBL" id="CP001825">
    <property type="protein sequence ID" value="ACZ42273.1"/>
    <property type="molecule type" value="Genomic_DNA"/>
</dbReference>
<organism evidence="2 3">
    <name type="scientific">Thermobaculum terrenum (strain ATCC BAA-798 / CCMEE 7001 / YNP1)</name>
    <dbReference type="NCBI Taxonomy" id="525904"/>
    <lineage>
        <taxon>Bacteria</taxon>
        <taxon>Bacillati</taxon>
        <taxon>Chloroflexota</taxon>
        <taxon>Chloroflexia</taxon>
        <taxon>Candidatus Thermobaculales</taxon>
        <taxon>Candidatus Thermobaculaceae</taxon>
        <taxon>Thermobaculum</taxon>
    </lineage>
</organism>
<proteinExistence type="predicted"/>
<dbReference type="InterPro" id="IPR035901">
    <property type="entry name" value="GIY-YIG_endonuc_sf"/>
</dbReference>